<dbReference type="Proteomes" id="UP000467130">
    <property type="component" value="Chromosome"/>
</dbReference>
<dbReference type="PANTHER" id="PTHR48228:SF5">
    <property type="entry name" value="ALPHA-METHYLACYL-COA RACEMASE"/>
    <property type="match status" value="1"/>
</dbReference>
<evidence type="ECO:0000313" key="3">
    <source>
        <dbReference type="Proteomes" id="UP000467130"/>
    </source>
</evidence>
<dbReference type="InterPro" id="IPR050509">
    <property type="entry name" value="CoA-transferase_III"/>
</dbReference>
<keyword evidence="3" id="KW-1185">Reference proteome</keyword>
<dbReference type="SUPFAM" id="SSF89796">
    <property type="entry name" value="CoA-transferase family III (CaiB/BaiF)"/>
    <property type="match status" value="2"/>
</dbReference>
<feature type="region of interest" description="Disordered" evidence="1">
    <location>
        <begin position="68"/>
        <end position="99"/>
    </location>
</feature>
<protein>
    <recommendedName>
        <fullName evidence="4">CoA transferase</fullName>
    </recommendedName>
</protein>
<name>A0A7I7Q6W2_9MYCO</name>
<dbReference type="AlphaFoldDB" id="A0A7I7Q6W2"/>
<dbReference type="Gene3D" id="3.40.50.10540">
    <property type="entry name" value="Crotonobetainyl-coa:carnitine coa-transferase, domain 1"/>
    <property type="match status" value="2"/>
</dbReference>
<organism evidence="2 3">
    <name type="scientific">Mycobacterium stomatepiae</name>
    <dbReference type="NCBI Taxonomy" id="470076"/>
    <lineage>
        <taxon>Bacteria</taxon>
        <taxon>Bacillati</taxon>
        <taxon>Actinomycetota</taxon>
        <taxon>Actinomycetes</taxon>
        <taxon>Mycobacteriales</taxon>
        <taxon>Mycobacteriaceae</taxon>
        <taxon>Mycobacterium</taxon>
        <taxon>Mycobacterium simiae complex</taxon>
    </lineage>
</organism>
<dbReference type="InterPro" id="IPR023606">
    <property type="entry name" value="CoA-Trfase_III_dom_1_sf"/>
</dbReference>
<evidence type="ECO:0008006" key="4">
    <source>
        <dbReference type="Google" id="ProtNLM"/>
    </source>
</evidence>
<evidence type="ECO:0000256" key="1">
    <source>
        <dbReference type="SAM" id="MobiDB-lite"/>
    </source>
</evidence>
<dbReference type="KEGG" id="msto:MSTO_20070"/>
<dbReference type="EMBL" id="AP022587">
    <property type="protein sequence ID" value="BBY21802.1"/>
    <property type="molecule type" value="Genomic_DNA"/>
</dbReference>
<accession>A0A7I7Q6W2</accession>
<dbReference type="PANTHER" id="PTHR48228">
    <property type="entry name" value="SUCCINYL-COA--D-CITRAMALATE COA-TRANSFERASE"/>
    <property type="match status" value="1"/>
</dbReference>
<sequence>MVFGTEPVSGPLHGVHIVKMGGLGPAPFRGMLLGDLGADVVRVDTLAGVDGPLPIDCTVRRSQRSVAVDGITSPAPAPRFSRTVPDAPSSPSLPGDHTDAVLCEMGLEGHAVTALVDAGVIAQSGDERRR</sequence>
<evidence type="ECO:0000313" key="2">
    <source>
        <dbReference type="EMBL" id="BBY21802.1"/>
    </source>
</evidence>
<dbReference type="GO" id="GO:0003824">
    <property type="term" value="F:catalytic activity"/>
    <property type="evidence" value="ECO:0007669"/>
    <property type="project" value="InterPro"/>
</dbReference>
<dbReference type="InterPro" id="IPR003673">
    <property type="entry name" value="CoA-Trfase_fam_III"/>
</dbReference>
<dbReference type="Pfam" id="PF02515">
    <property type="entry name" value="CoA_transf_3"/>
    <property type="match status" value="1"/>
</dbReference>
<gene>
    <name evidence="2" type="ORF">MSTO_20070</name>
</gene>
<reference evidence="2 3" key="1">
    <citation type="journal article" date="2019" name="Emerg. Microbes Infect.">
        <title>Comprehensive subspecies identification of 175 nontuberculous mycobacteria species based on 7547 genomic profiles.</title>
        <authorList>
            <person name="Matsumoto Y."/>
            <person name="Kinjo T."/>
            <person name="Motooka D."/>
            <person name="Nabeya D."/>
            <person name="Jung N."/>
            <person name="Uechi K."/>
            <person name="Horii T."/>
            <person name="Iida T."/>
            <person name="Fujita J."/>
            <person name="Nakamura S."/>
        </authorList>
    </citation>
    <scope>NUCLEOTIDE SEQUENCE [LARGE SCALE GENOMIC DNA]</scope>
    <source>
        <strain evidence="2 3">JCM 17783</strain>
    </source>
</reference>
<proteinExistence type="predicted"/>